<proteinExistence type="predicted"/>
<dbReference type="EMBL" id="CM047749">
    <property type="protein sequence ID" value="KAJ0010073.1"/>
    <property type="molecule type" value="Genomic_DNA"/>
</dbReference>
<name>A0ACC0X3T5_9ROSI</name>
<keyword evidence="2" id="KW-1185">Reference proteome</keyword>
<sequence>MFSSIFKAFSELGSLCDGQRAHGLSVVLGVEVSNVFVGSALVDKYSKFGKTRDAKLVAGQVVEKDVVLFTALIVGYSQQRADCEALAVFVSMINERVKANDYTFASILIACGNLKDLGNGRLIHGLIIKSGFESAVASQTSLLSMYSKCGYIDDSLKVFKQFANPNQVTWTSIIAGLVQNGREKIALANFRLMIRNSINPNSFTLPSVLRACASLAMLEEWKQIHSIVTKYGLDKDKIF</sequence>
<dbReference type="Proteomes" id="UP001163603">
    <property type="component" value="Chromosome 14"/>
</dbReference>
<comment type="caution">
    <text evidence="1">The sequence shown here is derived from an EMBL/GenBank/DDBJ whole genome shotgun (WGS) entry which is preliminary data.</text>
</comment>
<evidence type="ECO:0000313" key="1">
    <source>
        <dbReference type="EMBL" id="KAJ0010073.1"/>
    </source>
</evidence>
<evidence type="ECO:0000313" key="2">
    <source>
        <dbReference type="Proteomes" id="UP001163603"/>
    </source>
</evidence>
<protein>
    <submittedName>
        <fullName evidence="1">Uncharacterized protein</fullName>
    </submittedName>
</protein>
<accession>A0ACC0X3T5</accession>
<reference evidence="2" key="1">
    <citation type="journal article" date="2023" name="G3 (Bethesda)">
        <title>Genome assembly and association tests identify interacting loci associated with vigor, precocity, and sex in interspecific pistachio rootstocks.</title>
        <authorList>
            <person name="Palmer W."/>
            <person name="Jacygrad E."/>
            <person name="Sagayaradj S."/>
            <person name="Cavanaugh K."/>
            <person name="Han R."/>
            <person name="Bertier L."/>
            <person name="Beede B."/>
            <person name="Kafkas S."/>
            <person name="Golino D."/>
            <person name="Preece J."/>
            <person name="Michelmore R."/>
        </authorList>
    </citation>
    <scope>NUCLEOTIDE SEQUENCE [LARGE SCALE GENOMIC DNA]</scope>
</reference>
<gene>
    <name evidence="1" type="ORF">Pint_33348</name>
</gene>
<organism evidence="1 2">
    <name type="scientific">Pistacia integerrima</name>
    <dbReference type="NCBI Taxonomy" id="434235"/>
    <lineage>
        <taxon>Eukaryota</taxon>
        <taxon>Viridiplantae</taxon>
        <taxon>Streptophyta</taxon>
        <taxon>Embryophyta</taxon>
        <taxon>Tracheophyta</taxon>
        <taxon>Spermatophyta</taxon>
        <taxon>Magnoliopsida</taxon>
        <taxon>eudicotyledons</taxon>
        <taxon>Gunneridae</taxon>
        <taxon>Pentapetalae</taxon>
        <taxon>rosids</taxon>
        <taxon>malvids</taxon>
        <taxon>Sapindales</taxon>
        <taxon>Anacardiaceae</taxon>
        <taxon>Pistacia</taxon>
    </lineage>
</organism>